<sequence>MSEQIQITLLGGLPDGKVLFEIDRHLSREEYEILRESLQRGLDSPATAVVLPPGVRMATNPAQLDRIEQKLDALLDALADDVEEAEEPARTLDGELSGGERDQSMSLD</sequence>
<feature type="compositionally biased region" description="Basic and acidic residues" evidence="1">
    <location>
        <begin position="87"/>
        <end position="108"/>
    </location>
</feature>
<dbReference type="AlphaFoldDB" id="A0A1T1NVP5"/>
<feature type="region of interest" description="Disordered" evidence="1">
    <location>
        <begin position="83"/>
        <end position="108"/>
    </location>
</feature>
<proteinExistence type="predicted"/>
<accession>A0A1T1NVP5</accession>
<dbReference type="EMBL" id="LOJW01000040">
    <property type="protein sequence ID" value="OOW67440.1"/>
    <property type="molecule type" value="Genomic_DNA"/>
</dbReference>
<comment type="caution">
    <text evidence="2">The sequence shown here is derived from an EMBL/GenBank/DDBJ whole genome shotgun (WGS) entry which is preliminary data.</text>
</comment>
<gene>
    <name evidence="2" type="ORF">Xmlh_17400</name>
</gene>
<reference evidence="2 3" key="1">
    <citation type="submission" date="2015-12" db="EMBL/GenBank/DDBJ databases">
        <authorList>
            <person name="Shamseldin A."/>
            <person name="Moawad H."/>
            <person name="Abd El-Rahim W.M."/>
            <person name="Sadowsky M.J."/>
        </authorList>
    </citation>
    <scope>NUCLEOTIDE SEQUENCE [LARGE SCALE GENOMIC DNA]</scope>
    <source>
        <strain evidence="2 3">LMG9050</strain>
    </source>
</reference>
<dbReference type="Proteomes" id="UP000190559">
    <property type="component" value="Unassembled WGS sequence"/>
</dbReference>
<organism evidence="2 3">
    <name type="scientific">Xanthomonas axonopodis pv. melhusii</name>
    <dbReference type="NCBI Taxonomy" id="487834"/>
    <lineage>
        <taxon>Bacteria</taxon>
        <taxon>Pseudomonadati</taxon>
        <taxon>Pseudomonadota</taxon>
        <taxon>Gammaproteobacteria</taxon>
        <taxon>Lysobacterales</taxon>
        <taxon>Lysobacteraceae</taxon>
        <taxon>Xanthomonas</taxon>
    </lineage>
</organism>
<evidence type="ECO:0000313" key="2">
    <source>
        <dbReference type="EMBL" id="OOW67440.1"/>
    </source>
</evidence>
<dbReference type="RefSeq" id="WP_078564773.1">
    <property type="nucleotide sequence ID" value="NZ_LOJW01000040.1"/>
</dbReference>
<evidence type="ECO:0000256" key="1">
    <source>
        <dbReference type="SAM" id="MobiDB-lite"/>
    </source>
</evidence>
<evidence type="ECO:0000313" key="3">
    <source>
        <dbReference type="Proteomes" id="UP000190559"/>
    </source>
</evidence>
<name>A0A1T1NVP5_9XANT</name>
<protein>
    <submittedName>
        <fullName evidence="2">Uncharacterized protein</fullName>
    </submittedName>
</protein>